<proteinExistence type="predicted"/>
<dbReference type="KEGG" id="cdet:87938703"/>
<protein>
    <submittedName>
        <fullName evidence="3">Uncharacterized protein</fullName>
    </submittedName>
</protein>
<feature type="transmembrane region" description="Helical" evidence="2">
    <location>
        <begin position="109"/>
        <end position="133"/>
    </location>
</feature>
<dbReference type="GeneID" id="87938703"/>
<accession>A0AAX4I295</accession>
<dbReference type="RefSeq" id="XP_062774410.1">
    <property type="nucleotide sequence ID" value="XM_062918359.1"/>
</dbReference>
<evidence type="ECO:0000313" key="4">
    <source>
        <dbReference type="Proteomes" id="UP001322277"/>
    </source>
</evidence>
<evidence type="ECO:0000313" key="3">
    <source>
        <dbReference type="EMBL" id="WQF77186.1"/>
    </source>
</evidence>
<name>A0AAX4I295_9PEZI</name>
<sequence length="314" mass="34773">MKSKISSPTSDSWLHLSTLRIGTVTSLFSYIFPVARSSSVKEPVNWRRPLAQQACVRCSLTPLDHSFALVMPRQSQHDIPHGLEGYVPYEIQDDRQASFYNRPWHIAKIALRGCNIVFSIIVIGLTAHAAAWLWYWSPYLLWFGAFPAAFAICWDSAELITICARGGRRGIHPGAHVGLHLVFCPVLAAGIAFESLQLWFSGYPDSWYGGDSIATKQHAALAFTCLLFLIHFILFVRACVETHQRNSRPPIYMVPINTPTPLQAAGSNAAFLCPPQQTQRAPNHQSREMTGANGTETMISDGPDGTYYGLGARA</sequence>
<keyword evidence="2" id="KW-0812">Transmembrane</keyword>
<feature type="transmembrane region" description="Helical" evidence="2">
    <location>
        <begin position="220"/>
        <end position="240"/>
    </location>
</feature>
<keyword evidence="2" id="KW-1133">Transmembrane helix</keyword>
<evidence type="ECO:0000256" key="2">
    <source>
        <dbReference type="SAM" id="Phobius"/>
    </source>
</evidence>
<dbReference type="EMBL" id="CP137306">
    <property type="protein sequence ID" value="WQF77186.1"/>
    <property type="molecule type" value="Genomic_DNA"/>
</dbReference>
<feature type="transmembrane region" description="Helical" evidence="2">
    <location>
        <begin position="177"/>
        <end position="200"/>
    </location>
</feature>
<feature type="transmembrane region" description="Helical" evidence="2">
    <location>
        <begin position="139"/>
        <end position="157"/>
    </location>
</feature>
<organism evidence="3 4">
    <name type="scientific">Colletotrichum destructivum</name>
    <dbReference type="NCBI Taxonomy" id="34406"/>
    <lineage>
        <taxon>Eukaryota</taxon>
        <taxon>Fungi</taxon>
        <taxon>Dikarya</taxon>
        <taxon>Ascomycota</taxon>
        <taxon>Pezizomycotina</taxon>
        <taxon>Sordariomycetes</taxon>
        <taxon>Hypocreomycetidae</taxon>
        <taxon>Glomerellales</taxon>
        <taxon>Glomerellaceae</taxon>
        <taxon>Colletotrichum</taxon>
        <taxon>Colletotrichum destructivum species complex</taxon>
    </lineage>
</organism>
<evidence type="ECO:0000256" key="1">
    <source>
        <dbReference type="SAM" id="MobiDB-lite"/>
    </source>
</evidence>
<keyword evidence="2" id="KW-0472">Membrane</keyword>
<gene>
    <name evidence="3" type="ORF">CDEST_02200</name>
</gene>
<dbReference type="Proteomes" id="UP001322277">
    <property type="component" value="Chromosome 2"/>
</dbReference>
<keyword evidence="4" id="KW-1185">Reference proteome</keyword>
<feature type="region of interest" description="Disordered" evidence="1">
    <location>
        <begin position="277"/>
        <end position="298"/>
    </location>
</feature>
<dbReference type="AlphaFoldDB" id="A0AAX4I295"/>
<reference evidence="4" key="1">
    <citation type="journal article" date="2023" name="bioRxiv">
        <title>Complete genome of the Medicago anthracnose fungus, Colletotrichum destructivum, reveals a mini-chromosome-like region within a core chromosome.</title>
        <authorList>
            <person name="Lapalu N."/>
            <person name="Simon A."/>
            <person name="Lu A."/>
            <person name="Plaumann P.-L."/>
            <person name="Amselem J."/>
            <person name="Pigne S."/>
            <person name="Auger A."/>
            <person name="Koch C."/>
            <person name="Dallery J.-F."/>
            <person name="O'Connell R.J."/>
        </authorList>
    </citation>
    <scope>NUCLEOTIDE SEQUENCE [LARGE SCALE GENOMIC DNA]</scope>
    <source>
        <strain evidence="4">CBS 520.97</strain>
    </source>
</reference>